<dbReference type="PROSITE" id="PS01124">
    <property type="entry name" value="HTH_ARAC_FAMILY_2"/>
    <property type="match status" value="1"/>
</dbReference>
<evidence type="ECO:0000256" key="2">
    <source>
        <dbReference type="ARBA" id="ARBA00023125"/>
    </source>
</evidence>
<comment type="caution">
    <text evidence="5">The sequence shown here is derived from an EMBL/GenBank/DDBJ whole genome shotgun (WGS) entry which is preliminary data.</text>
</comment>
<keyword evidence="1" id="KW-0805">Transcription regulation</keyword>
<dbReference type="PANTHER" id="PTHR46796">
    <property type="entry name" value="HTH-TYPE TRANSCRIPTIONAL ACTIVATOR RHAS-RELATED"/>
    <property type="match status" value="1"/>
</dbReference>
<feature type="domain" description="HTH araC/xylS-type" evidence="4">
    <location>
        <begin position="224"/>
        <end position="301"/>
    </location>
</feature>
<dbReference type="PANTHER" id="PTHR46796:SF12">
    <property type="entry name" value="HTH-TYPE DNA-BINDING TRANSCRIPTIONAL ACTIVATOR EUTR"/>
    <property type="match status" value="1"/>
</dbReference>
<dbReference type="InterPro" id="IPR009057">
    <property type="entry name" value="Homeodomain-like_sf"/>
</dbReference>
<name>A0A8J3SKE3_9ACTN</name>
<proteinExistence type="predicted"/>
<accession>A0A8J3SKE3</accession>
<dbReference type="InterPro" id="IPR018060">
    <property type="entry name" value="HTH_AraC"/>
</dbReference>
<evidence type="ECO:0000256" key="3">
    <source>
        <dbReference type="ARBA" id="ARBA00023163"/>
    </source>
</evidence>
<dbReference type="GO" id="GO:0043565">
    <property type="term" value="F:sequence-specific DNA binding"/>
    <property type="evidence" value="ECO:0007669"/>
    <property type="project" value="InterPro"/>
</dbReference>
<dbReference type="GO" id="GO:0003700">
    <property type="term" value="F:DNA-binding transcription factor activity"/>
    <property type="evidence" value="ECO:0007669"/>
    <property type="project" value="InterPro"/>
</dbReference>
<dbReference type="SUPFAM" id="SSF46689">
    <property type="entry name" value="Homeodomain-like"/>
    <property type="match status" value="1"/>
</dbReference>
<dbReference type="InterPro" id="IPR035418">
    <property type="entry name" value="AraC-bd_2"/>
</dbReference>
<keyword evidence="2" id="KW-0238">DNA-binding</keyword>
<dbReference type="AlphaFoldDB" id="A0A8J3SKE3"/>
<evidence type="ECO:0000259" key="4">
    <source>
        <dbReference type="PROSITE" id="PS01124"/>
    </source>
</evidence>
<keyword evidence="3" id="KW-0804">Transcription</keyword>
<evidence type="ECO:0000256" key="1">
    <source>
        <dbReference type="ARBA" id="ARBA00023015"/>
    </source>
</evidence>
<keyword evidence="6" id="KW-1185">Reference proteome</keyword>
<reference evidence="5 6" key="1">
    <citation type="submission" date="2021-01" db="EMBL/GenBank/DDBJ databases">
        <title>Whole genome shotgun sequence of Planobispora siamensis NBRC 107568.</title>
        <authorList>
            <person name="Komaki H."/>
            <person name="Tamura T."/>
        </authorList>
    </citation>
    <scope>NUCLEOTIDE SEQUENCE [LARGE SCALE GENOMIC DNA]</scope>
    <source>
        <strain evidence="5 6">NBRC 107568</strain>
    </source>
</reference>
<dbReference type="EMBL" id="BOOJ01000058">
    <property type="protein sequence ID" value="GIH96023.1"/>
    <property type="molecule type" value="Genomic_DNA"/>
</dbReference>
<evidence type="ECO:0000313" key="5">
    <source>
        <dbReference type="EMBL" id="GIH96023.1"/>
    </source>
</evidence>
<dbReference type="Pfam" id="PF14525">
    <property type="entry name" value="AraC_binding_2"/>
    <property type="match status" value="1"/>
</dbReference>
<protein>
    <recommendedName>
        <fullName evidence="4">HTH araC/xylS-type domain-containing protein</fullName>
    </recommendedName>
</protein>
<dbReference type="RefSeq" id="WP_204068086.1">
    <property type="nucleotide sequence ID" value="NZ_BOOJ01000058.1"/>
</dbReference>
<sequence>MAPSPARVPVRQVGFESRDLTEVQDLIGRRYVAVRPHLLDDGRGFVFRPASASAGELSVDSLTFWTRMEFDTDPFVRVTVMSLFDGRYAVGAIGRDLRRVARGESVLFAPGSQITAVIDRITYHLLQFPAAALTPVADRLGVGSADLRFDATAPVSQAMNRYWRATAAYLSRSFTGPDPAIAHPLILAGVVEAAAAAVLAVFPNTTMTLDYVAGPGRAAPAAVRRAVAYIDAHADEPITVTDVAAAAGIGVRGLQAAFARHRDITPSGYLRRVRLERAHRELQAGDRPRRPGDQATCRRGS</sequence>
<evidence type="ECO:0000313" key="6">
    <source>
        <dbReference type="Proteomes" id="UP000619788"/>
    </source>
</evidence>
<dbReference type="Gene3D" id="1.10.10.60">
    <property type="entry name" value="Homeodomain-like"/>
    <property type="match status" value="1"/>
</dbReference>
<dbReference type="Proteomes" id="UP000619788">
    <property type="component" value="Unassembled WGS sequence"/>
</dbReference>
<dbReference type="InterPro" id="IPR050204">
    <property type="entry name" value="AraC_XylS_family_regulators"/>
</dbReference>
<organism evidence="5 6">
    <name type="scientific">Planobispora siamensis</name>
    <dbReference type="NCBI Taxonomy" id="936338"/>
    <lineage>
        <taxon>Bacteria</taxon>
        <taxon>Bacillati</taxon>
        <taxon>Actinomycetota</taxon>
        <taxon>Actinomycetes</taxon>
        <taxon>Streptosporangiales</taxon>
        <taxon>Streptosporangiaceae</taxon>
        <taxon>Planobispora</taxon>
    </lineage>
</organism>
<gene>
    <name evidence="5" type="ORF">Psi01_66530</name>
</gene>